<dbReference type="InterPro" id="IPR007627">
    <property type="entry name" value="RNA_pol_sigma70_r2"/>
</dbReference>
<dbReference type="AlphaFoldDB" id="A0A1H6AJR8"/>
<dbReference type="Gene3D" id="1.10.1740.10">
    <property type="match status" value="1"/>
</dbReference>
<keyword evidence="2" id="KW-0805">Transcription regulation</keyword>
<proteinExistence type="inferred from homology"/>
<dbReference type="EMBL" id="FNUS01000006">
    <property type="protein sequence ID" value="SEG48652.1"/>
    <property type="molecule type" value="Genomic_DNA"/>
</dbReference>
<dbReference type="SUPFAM" id="SSF88659">
    <property type="entry name" value="Sigma3 and sigma4 domains of RNA polymerase sigma factors"/>
    <property type="match status" value="1"/>
</dbReference>
<dbReference type="Pfam" id="PF04542">
    <property type="entry name" value="Sigma70_r2"/>
    <property type="match status" value="1"/>
</dbReference>
<dbReference type="PANTHER" id="PTHR43133:SF60">
    <property type="entry name" value="RNA POLYMERASE SIGMA FACTOR SIGV"/>
    <property type="match status" value="1"/>
</dbReference>
<name>A0A1H6AJR8_9FLAO</name>
<dbReference type="InterPro" id="IPR036388">
    <property type="entry name" value="WH-like_DNA-bd_sf"/>
</dbReference>
<dbReference type="Gene3D" id="1.10.10.10">
    <property type="entry name" value="Winged helix-like DNA-binding domain superfamily/Winged helix DNA-binding domain"/>
    <property type="match status" value="1"/>
</dbReference>
<dbReference type="InterPro" id="IPR014284">
    <property type="entry name" value="RNA_pol_sigma-70_dom"/>
</dbReference>
<evidence type="ECO:0000256" key="3">
    <source>
        <dbReference type="ARBA" id="ARBA00023082"/>
    </source>
</evidence>
<keyword evidence="8" id="KW-1185">Reference proteome</keyword>
<protein>
    <submittedName>
        <fullName evidence="7">RNA polymerase sigma-70 factor, ECF subfamily</fullName>
    </submittedName>
</protein>
<dbReference type="GO" id="GO:0003677">
    <property type="term" value="F:DNA binding"/>
    <property type="evidence" value="ECO:0007669"/>
    <property type="project" value="InterPro"/>
</dbReference>
<dbReference type="Proteomes" id="UP000236738">
    <property type="component" value="Unassembled WGS sequence"/>
</dbReference>
<evidence type="ECO:0000256" key="4">
    <source>
        <dbReference type="ARBA" id="ARBA00023163"/>
    </source>
</evidence>
<dbReference type="PANTHER" id="PTHR43133">
    <property type="entry name" value="RNA POLYMERASE ECF-TYPE SIGMA FACTO"/>
    <property type="match status" value="1"/>
</dbReference>
<accession>A0A1H6AJR8</accession>
<feature type="domain" description="RNA polymerase sigma-70 region 2" evidence="5">
    <location>
        <begin position="24"/>
        <end position="91"/>
    </location>
</feature>
<gene>
    <name evidence="7" type="ORF">SAMN05421847_2464</name>
</gene>
<feature type="domain" description="RNA polymerase sigma factor 70 region 4 type 2" evidence="6">
    <location>
        <begin position="123"/>
        <end position="174"/>
    </location>
</feature>
<sequence length="186" mass="21878">MTKEKLLPLLQLALEKNQKAQTQLINYYWNDVFSFSLQKLGDYNVADEITVTVFAKVLSKLNLYDPAFQFKTWLLTVAQNTIIDYWRKKSRENEDATDGLEMVENQFAKSPEELMISEEEQKKILKIIETLDANYQTIIRLRFFEERSIKEISEELQISVSNAKVRIMRAKKLLAKLLQDEDFSEL</sequence>
<dbReference type="InterPro" id="IPR039425">
    <property type="entry name" value="RNA_pol_sigma-70-like"/>
</dbReference>
<dbReference type="OrthoDB" id="9785675at2"/>
<keyword evidence="4" id="KW-0804">Transcription</keyword>
<dbReference type="InterPro" id="IPR013324">
    <property type="entry name" value="RNA_pol_sigma_r3/r4-like"/>
</dbReference>
<evidence type="ECO:0000259" key="6">
    <source>
        <dbReference type="Pfam" id="PF08281"/>
    </source>
</evidence>
<comment type="similarity">
    <text evidence="1">Belongs to the sigma-70 factor family. ECF subfamily.</text>
</comment>
<dbReference type="RefSeq" id="WP_103914330.1">
    <property type="nucleotide sequence ID" value="NZ_FNUS01000006.1"/>
</dbReference>
<dbReference type="SUPFAM" id="SSF88946">
    <property type="entry name" value="Sigma2 domain of RNA polymerase sigma factors"/>
    <property type="match status" value="1"/>
</dbReference>
<dbReference type="GO" id="GO:0006352">
    <property type="term" value="P:DNA-templated transcription initiation"/>
    <property type="evidence" value="ECO:0007669"/>
    <property type="project" value="InterPro"/>
</dbReference>
<evidence type="ECO:0000313" key="7">
    <source>
        <dbReference type="EMBL" id="SEG48652.1"/>
    </source>
</evidence>
<dbReference type="GO" id="GO:0016987">
    <property type="term" value="F:sigma factor activity"/>
    <property type="evidence" value="ECO:0007669"/>
    <property type="project" value="UniProtKB-KW"/>
</dbReference>
<dbReference type="NCBIfam" id="TIGR02937">
    <property type="entry name" value="sigma70-ECF"/>
    <property type="match status" value="1"/>
</dbReference>
<reference evidence="8" key="1">
    <citation type="submission" date="2016-10" db="EMBL/GenBank/DDBJ databases">
        <authorList>
            <person name="Varghese N."/>
            <person name="Submissions S."/>
        </authorList>
    </citation>
    <scope>NUCLEOTIDE SEQUENCE [LARGE SCALE GENOMIC DNA]</scope>
    <source>
        <strain evidence="8">DSM 21580</strain>
    </source>
</reference>
<dbReference type="InterPro" id="IPR013325">
    <property type="entry name" value="RNA_pol_sigma_r2"/>
</dbReference>
<evidence type="ECO:0000256" key="2">
    <source>
        <dbReference type="ARBA" id="ARBA00023015"/>
    </source>
</evidence>
<organism evidence="7 8">
    <name type="scientific">Halpernia humi</name>
    <dbReference type="NCBI Taxonomy" id="493375"/>
    <lineage>
        <taxon>Bacteria</taxon>
        <taxon>Pseudomonadati</taxon>
        <taxon>Bacteroidota</taxon>
        <taxon>Flavobacteriia</taxon>
        <taxon>Flavobacteriales</taxon>
        <taxon>Weeksellaceae</taxon>
        <taxon>Chryseobacterium group</taxon>
        <taxon>Halpernia</taxon>
    </lineage>
</organism>
<keyword evidence="3" id="KW-0731">Sigma factor</keyword>
<evidence type="ECO:0000259" key="5">
    <source>
        <dbReference type="Pfam" id="PF04542"/>
    </source>
</evidence>
<dbReference type="InterPro" id="IPR013249">
    <property type="entry name" value="RNA_pol_sigma70_r4_t2"/>
</dbReference>
<dbReference type="Pfam" id="PF08281">
    <property type="entry name" value="Sigma70_r4_2"/>
    <property type="match status" value="1"/>
</dbReference>
<dbReference type="CDD" id="cd06171">
    <property type="entry name" value="Sigma70_r4"/>
    <property type="match status" value="1"/>
</dbReference>
<evidence type="ECO:0000313" key="8">
    <source>
        <dbReference type="Proteomes" id="UP000236738"/>
    </source>
</evidence>
<evidence type="ECO:0000256" key="1">
    <source>
        <dbReference type="ARBA" id="ARBA00010641"/>
    </source>
</evidence>